<dbReference type="GO" id="GO:0005524">
    <property type="term" value="F:ATP binding"/>
    <property type="evidence" value="ECO:0007669"/>
    <property type="project" value="UniProtKB-KW"/>
</dbReference>
<dbReference type="AlphaFoldDB" id="A0A1F6F2B3"/>
<dbReference type="PANTHER" id="PTHR45772">
    <property type="entry name" value="CONSERVED COMPONENT OF ABC TRANSPORTER FOR NATURAL AMINO ACIDS-RELATED"/>
    <property type="match status" value="1"/>
</dbReference>
<evidence type="ECO:0000313" key="5">
    <source>
        <dbReference type="EMBL" id="OGG79984.1"/>
    </source>
</evidence>
<dbReference type="Pfam" id="PF00005">
    <property type="entry name" value="ABC_tran"/>
    <property type="match status" value="1"/>
</dbReference>
<evidence type="ECO:0000256" key="2">
    <source>
        <dbReference type="ARBA" id="ARBA00022741"/>
    </source>
</evidence>
<evidence type="ECO:0000259" key="4">
    <source>
        <dbReference type="PROSITE" id="PS50893"/>
    </source>
</evidence>
<dbReference type="GO" id="GO:0005886">
    <property type="term" value="C:plasma membrane"/>
    <property type="evidence" value="ECO:0007669"/>
    <property type="project" value="TreeGrafter"/>
</dbReference>
<proteinExistence type="predicted"/>
<accession>A0A1F6F2B3</accession>
<dbReference type="PROSITE" id="PS00211">
    <property type="entry name" value="ABC_TRANSPORTER_1"/>
    <property type="match status" value="1"/>
</dbReference>
<dbReference type="EMBL" id="MFLZ01000015">
    <property type="protein sequence ID" value="OGG79984.1"/>
    <property type="molecule type" value="Genomic_DNA"/>
</dbReference>
<dbReference type="InterPro" id="IPR003593">
    <property type="entry name" value="AAA+_ATPase"/>
</dbReference>
<dbReference type="SMART" id="SM00382">
    <property type="entry name" value="AAA"/>
    <property type="match status" value="1"/>
</dbReference>
<name>A0A1F6F2B3_9BACT</name>
<evidence type="ECO:0000313" key="6">
    <source>
        <dbReference type="Proteomes" id="UP000177372"/>
    </source>
</evidence>
<dbReference type="InterPro" id="IPR017871">
    <property type="entry name" value="ABC_transporter-like_CS"/>
</dbReference>
<dbReference type="InterPro" id="IPR003439">
    <property type="entry name" value="ABC_transporter-like_ATP-bd"/>
</dbReference>
<dbReference type="GO" id="GO:0016887">
    <property type="term" value="F:ATP hydrolysis activity"/>
    <property type="evidence" value="ECO:0007669"/>
    <property type="project" value="InterPro"/>
</dbReference>
<dbReference type="InterPro" id="IPR051120">
    <property type="entry name" value="ABC_AA/LPS_Transport"/>
</dbReference>
<dbReference type="PROSITE" id="PS50893">
    <property type="entry name" value="ABC_TRANSPORTER_2"/>
    <property type="match status" value="1"/>
</dbReference>
<gene>
    <name evidence="5" type="ORF">A3A39_01215</name>
</gene>
<feature type="domain" description="ABC transporter" evidence="4">
    <location>
        <begin position="5"/>
        <end position="244"/>
    </location>
</feature>
<dbReference type="Pfam" id="PF12399">
    <property type="entry name" value="BCA_ABC_TP_C"/>
    <property type="match status" value="1"/>
</dbReference>
<dbReference type="SUPFAM" id="SSF52540">
    <property type="entry name" value="P-loop containing nucleoside triphosphate hydrolases"/>
    <property type="match status" value="1"/>
</dbReference>
<dbReference type="CDD" id="cd03219">
    <property type="entry name" value="ABC_Mj1267_LivG_branched"/>
    <property type="match status" value="1"/>
</dbReference>
<protein>
    <recommendedName>
        <fullName evidence="4">ABC transporter domain-containing protein</fullName>
    </recommendedName>
</protein>
<sequence>MKTLLSTRRLVKRFGGVHAVDHVDLSLEGGKITALIGPNGSGKTTLINVVTGMLAIDGGDIVIDSVRLQRIRPSDVASYGITRTFQNLRLIQQMSVLDNILLVLTERNIWGALFEQHTKFHLATAEEILKKVGLWEKRNENAESLSYGQRKLLEIARAVSMEARIYFFDEPFAGLFPEMVRIVSGIIRELRASGAAVVLVEHDMLLVRELADYCYVLDSGKVIAEGTPEHVLKQQNVVEAYLGK</sequence>
<evidence type="ECO:0000256" key="1">
    <source>
        <dbReference type="ARBA" id="ARBA00022448"/>
    </source>
</evidence>
<dbReference type="Gene3D" id="3.40.50.300">
    <property type="entry name" value="P-loop containing nucleotide triphosphate hydrolases"/>
    <property type="match status" value="1"/>
</dbReference>
<dbReference type="InterPro" id="IPR027417">
    <property type="entry name" value="P-loop_NTPase"/>
</dbReference>
<dbReference type="STRING" id="1798512.A3A39_01215"/>
<organism evidence="5 6">
    <name type="scientific">Candidatus Kaiserbacteria bacterium RIFCSPLOWO2_01_FULL_54_13</name>
    <dbReference type="NCBI Taxonomy" id="1798512"/>
    <lineage>
        <taxon>Bacteria</taxon>
        <taxon>Candidatus Kaiseribacteriota</taxon>
    </lineage>
</organism>
<keyword evidence="1" id="KW-0813">Transport</keyword>
<keyword evidence="3" id="KW-0067">ATP-binding</keyword>
<reference evidence="5 6" key="1">
    <citation type="journal article" date="2016" name="Nat. Commun.">
        <title>Thousands of microbial genomes shed light on interconnected biogeochemical processes in an aquifer system.</title>
        <authorList>
            <person name="Anantharaman K."/>
            <person name="Brown C.T."/>
            <person name="Hug L.A."/>
            <person name="Sharon I."/>
            <person name="Castelle C.J."/>
            <person name="Probst A.J."/>
            <person name="Thomas B.C."/>
            <person name="Singh A."/>
            <person name="Wilkins M.J."/>
            <person name="Karaoz U."/>
            <person name="Brodie E.L."/>
            <person name="Williams K.H."/>
            <person name="Hubbard S.S."/>
            <person name="Banfield J.F."/>
        </authorList>
    </citation>
    <scope>NUCLEOTIDE SEQUENCE [LARGE SCALE GENOMIC DNA]</scope>
</reference>
<dbReference type="InterPro" id="IPR032823">
    <property type="entry name" value="BCA_ABC_TP_C"/>
</dbReference>
<evidence type="ECO:0000256" key="3">
    <source>
        <dbReference type="ARBA" id="ARBA00022840"/>
    </source>
</evidence>
<keyword evidence="2" id="KW-0547">Nucleotide-binding</keyword>
<comment type="caution">
    <text evidence="5">The sequence shown here is derived from an EMBL/GenBank/DDBJ whole genome shotgun (WGS) entry which is preliminary data.</text>
</comment>
<dbReference type="Proteomes" id="UP000177372">
    <property type="component" value="Unassembled WGS sequence"/>
</dbReference>